<feature type="transmembrane region" description="Helical" evidence="1">
    <location>
        <begin position="348"/>
        <end position="370"/>
    </location>
</feature>
<keyword evidence="3" id="KW-1185">Reference proteome</keyword>
<feature type="transmembrane region" description="Helical" evidence="1">
    <location>
        <begin position="184"/>
        <end position="204"/>
    </location>
</feature>
<sequence length="386" mass="43618">MCYGACWCVGEFLPYISLGVVLPLFGSFCGLDTILRISLLLYCHSAIISLLPRSLFCVQPLLQFALFVVLVLLPLKWLPWVIVWVYGEVLWLTELPLMVAEVVLAQNLVMRYGQRLAEKIEEDDNAALWKGVILTFSACCYGFAASGAWEIYKGDSTIQIGCLFVVILVVIAVHNMLWMAHEGVISDAAFCSVCMMAVLGAMAVETRLIRNPLPPPKQWTRAGSATVNAVDLFWSIMTTRSGAASRAVNFLYLFVSPFFVVSLTSRLYSTIFIVSKVTKNFFTDEEEFKIAEMDEDDIMYAMSPWRAPLLLKISIIFMMTQFTTLFLWESSGDFLTSASSWSPVSLGVWPQHVLLGRVFQVVAVCVFYMWRLYCADDWTWCEWLTP</sequence>
<feature type="transmembrane region" description="Helical" evidence="1">
    <location>
        <begin position="126"/>
        <end position="144"/>
    </location>
</feature>
<comment type="caution">
    <text evidence="2">The sequence shown here is derived from an EMBL/GenBank/DDBJ whole genome shotgun (WGS) entry which is preliminary data.</text>
</comment>
<organism evidence="2 3">
    <name type="scientific">Batillaria attramentaria</name>
    <dbReference type="NCBI Taxonomy" id="370345"/>
    <lineage>
        <taxon>Eukaryota</taxon>
        <taxon>Metazoa</taxon>
        <taxon>Spiralia</taxon>
        <taxon>Lophotrochozoa</taxon>
        <taxon>Mollusca</taxon>
        <taxon>Gastropoda</taxon>
        <taxon>Caenogastropoda</taxon>
        <taxon>Sorbeoconcha</taxon>
        <taxon>Cerithioidea</taxon>
        <taxon>Batillariidae</taxon>
        <taxon>Batillaria</taxon>
    </lineage>
</organism>
<feature type="transmembrane region" description="Helical" evidence="1">
    <location>
        <begin position="309"/>
        <end position="328"/>
    </location>
</feature>
<feature type="transmembrane region" description="Helical" evidence="1">
    <location>
        <begin position="250"/>
        <end position="269"/>
    </location>
</feature>
<feature type="transmembrane region" description="Helical" evidence="1">
    <location>
        <begin position="81"/>
        <end position="105"/>
    </location>
</feature>
<accession>A0ABD0K8N7</accession>
<name>A0ABD0K8N7_9CAEN</name>
<reference evidence="2 3" key="1">
    <citation type="journal article" date="2023" name="Sci. Data">
        <title>Genome assembly of the Korean intertidal mud-creeper Batillaria attramentaria.</title>
        <authorList>
            <person name="Patra A.K."/>
            <person name="Ho P.T."/>
            <person name="Jun S."/>
            <person name="Lee S.J."/>
            <person name="Kim Y."/>
            <person name="Won Y.J."/>
        </authorList>
    </citation>
    <scope>NUCLEOTIDE SEQUENCE [LARGE SCALE GENOMIC DNA]</scope>
    <source>
        <strain evidence="2">Wonlab-2016</strain>
    </source>
</reference>
<keyword evidence="1" id="KW-0812">Transmembrane</keyword>
<feature type="transmembrane region" description="Helical" evidence="1">
    <location>
        <begin position="20"/>
        <end position="43"/>
    </location>
</feature>
<dbReference type="Proteomes" id="UP001519460">
    <property type="component" value="Unassembled WGS sequence"/>
</dbReference>
<keyword evidence="1" id="KW-0472">Membrane</keyword>
<protein>
    <recommendedName>
        <fullName evidence="4">Transmembrane protein</fullName>
    </recommendedName>
</protein>
<evidence type="ECO:0000313" key="2">
    <source>
        <dbReference type="EMBL" id="KAK7483428.1"/>
    </source>
</evidence>
<gene>
    <name evidence="2" type="ORF">BaRGS_00025368</name>
</gene>
<dbReference type="EMBL" id="JACVVK020000227">
    <property type="protein sequence ID" value="KAK7483428.1"/>
    <property type="molecule type" value="Genomic_DNA"/>
</dbReference>
<keyword evidence="1" id="KW-1133">Transmembrane helix</keyword>
<evidence type="ECO:0000256" key="1">
    <source>
        <dbReference type="SAM" id="Phobius"/>
    </source>
</evidence>
<dbReference type="AlphaFoldDB" id="A0ABD0K8N7"/>
<feature type="transmembrane region" description="Helical" evidence="1">
    <location>
        <begin position="55"/>
        <end position="75"/>
    </location>
</feature>
<evidence type="ECO:0000313" key="3">
    <source>
        <dbReference type="Proteomes" id="UP001519460"/>
    </source>
</evidence>
<proteinExistence type="predicted"/>
<evidence type="ECO:0008006" key="4">
    <source>
        <dbReference type="Google" id="ProtNLM"/>
    </source>
</evidence>
<feature type="transmembrane region" description="Helical" evidence="1">
    <location>
        <begin position="156"/>
        <end position="177"/>
    </location>
</feature>